<evidence type="ECO:0000313" key="2">
    <source>
        <dbReference type="EMBL" id="KAH0740636.1"/>
    </source>
</evidence>
<keyword evidence="3" id="KW-1185">Reference proteome</keyword>
<sequence length="370" mass="41041">MAKTHAVTRKALTRTKERPPPPYSSTLTLMIYSLPPSLHPSGWAKIFFVPMVVYEPLIRLFYANLRSLKDGEIESLVLEPLASNCDVSIEQAKREIILDPSLPIPSHLRPKDLPFETRVIAHIVATTLLPRVGSHSTLSQRDTMFAYCLVSGVKVHLLSFILSAMTDVISDPSSLPFGMIITRIFESHFMCLGDFSPVLIKQRYNSRDFLSMGFTRSDSSWVLKTDADDLDDAPMKSKPSSSTSVSTTKPNAALEGLVEMHTKLYAMAITVAQVSDLMTKLTAMSEQVDSLKDLLLSAHFKIDSVKDVTKETGLDVARIHLKLDQIVKEAIKIATKVQASSKAISTCLSSRFEEMSTGIVNTLTYFLCPR</sequence>
<evidence type="ECO:0000313" key="3">
    <source>
        <dbReference type="Proteomes" id="UP000826656"/>
    </source>
</evidence>
<evidence type="ECO:0000256" key="1">
    <source>
        <dbReference type="SAM" id="MobiDB-lite"/>
    </source>
</evidence>
<feature type="compositionally biased region" description="Basic residues" evidence="1">
    <location>
        <begin position="1"/>
        <end position="13"/>
    </location>
</feature>
<proteinExistence type="predicted"/>
<reference evidence="2 3" key="1">
    <citation type="journal article" date="2021" name="bioRxiv">
        <title>Chromosome-scale and haplotype-resolved genome assembly of a tetraploid potato cultivar.</title>
        <authorList>
            <person name="Sun H."/>
            <person name="Jiao W.-B."/>
            <person name="Krause K."/>
            <person name="Campoy J.A."/>
            <person name="Goel M."/>
            <person name="Folz-Donahue K."/>
            <person name="Kukat C."/>
            <person name="Huettel B."/>
            <person name="Schneeberger K."/>
        </authorList>
    </citation>
    <scope>NUCLEOTIDE SEQUENCE [LARGE SCALE GENOMIC DNA]</scope>
    <source>
        <strain evidence="2">SolTubOtavaFocal</strain>
        <tissue evidence="2">Leaves</tissue>
    </source>
</reference>
<accession>A0ABQ7U117</accession>
<feature type="region of interest" description="Disordered" evidence="1">
    <location>
        <begin position="1"/>
        <end position="21"/>
    </location>
</feature>
<organism evidence="2 3">
    <name type="scientific">Solanum tuberosum</name>
    <name type="common">Potato</name>
    <dbReference type="NCBI Taxonomy" id="4113"/>
    <lineage>
        <taxon>Eukaryota</taxon>
        <taxon>Viridiplantae</taxon>
        <taxon>Streptophyta</taxon>
        <taxon>Embryophyta</taxon>
        <taxon>Tracheophyta</taxon>
        <taxon>Spermatophyta</taxon>
        <taxon>Magnoliopsida</taxon>
        <taxon>eudicotyledons</taxon>
        <taxon>Gunneridae</taxon>
        <taxon>Pentapetalae</taxon>
        <taxon>asterids</taxon>
        <taxon>lamiids</taxon>
        <taxon>Solanales</taxon>
        <taxon>Solanaceae</taxon>
        <taxon>Solanoideae</taxon>
        <taxon>Solaneae</taxon>
        <taxon>Solanum</taxon>
    </lineage>
</organism>
<gene>
    <name evidence="2" type="ORF">KY290_033679</name>
</gene>
<dbReference type="EMBL" id="JAIVGD010000026">
    <property type="protein sequence ID" value="KAH0740636.1"/>
    <property type="molecule type" value="Genomic_DNA"/>
</dbReference>
<protein>
    <submittedName>
        <fullName evidence="2">Uncharacterized protein</fullName>
    </submittedName>
</protein>
<name>A0ABQ7U117_SOLTU</name>
<comment type="caution">
    <text evidence="2">The sequence shown here is derived from an EMBL/GenBank/DDBJ whole genome shotgun (WGS) entry which is preliminary data.</text>
</comment>
<dbReference type="Proteomes" id="UP000826656">
    <property type="component" value="Unassembled WGS sequence"/>
</dbReference>